<keyword evidence="3" id="KW-0864">Zinc transport</keyword>
<evidence type="ECO:0000256" key="3">
    <source>
        <dbReference type="ARBA" id="ARBA00022906"/>
    </source>
</evidence>
<dbReference type="PANTHER" id="PTHR11562:SF17">
    <property type="entry name" value="RE54080P-RELATED"/>
    <property type="match status" value="1"/>
</dbReference>
<dbReference type="InterPro" id="IPR027469">
    <property type="entry name" value="Cation_efflux_TMD_sf"/>
</dbReference>
<dbReference type="Pfam" id="PF01545">
    <property type="entry name" value="Cation_efflux"/>
    <property type="match status" value="1"/>
</dbReference>
<protein>
    <submittedName>
        <fullName evidence="8">Cation transporter</fullName>
    </submittedName>
</protein>
<evidence type="ECO:0000256" key="1">
    <source>
        <dbReference type="ARBA" id="ARBA00004141"/>
    </source>
</evidence>
<keyword evidence="3" id="KW-0813">Transport</keyword>
<evidence type="ECO:0000256" key="6">
    <source>
        <dbReference type="SAM" id="Phobius"/>
    </source>
</evidence>
<evidence type="ECO:0000313" key="8">
    <source>
        <dbReference type="EMBL" id="ROO23122.1"/>
    </source>
</evidence>
<feature type="transmembrane region" description="Helical" evidence="6">
    <location>
        <begin position="81"/>
        <end position="100"/>
    </location>
</feature>
<dbReference type="GO" id="GO:0005886">
    <property type="term" value="C:plasma membrane"/>
    <property type="evidence" value="ECO:0007669"/>
    <property type="project" value="TreeGrafter"/>
</dbReference>
<keyword evidence="3" id="KW-0406">Ion transport</keyword>
<name>A0A423PDK7_9GAMM</name>
<evidence type="ECO:0000256" key="4">
    <source>
        <dbReference type="ARBA" id="ARBA00022989"/>
    </source>
</evidence>
<dbReference type="NCBIfam" id="TIGR01297">
    <property type="entry name" value="CDF"/>
    <property type="match status" value="1"/>
</dbReference>
<keyword evidence="4 6" id="KW-1133">Transmembrane helix</keyword>
<reference evidence="8 9" key="1">
    <citation type="submission" date="2013-10" db="EMBL/GenBank/DDBJ databases">
        <title>Salinisphaera halophila YIM 95161 Genome Sequencing.</title>
        <authorList>
            <person name="Lai Q."/>
            <person name="Li C."/>
            <person name="Shao Z."/>
        </authorList>
    </citation>
    <scope>NUCLEOTIDE SEQUENCE [LARGE SCALE GENOMIC DNA]</scope>
    <source>
        <strain evidence="8 9">YIM 95161</strain>
    </source>
</reference>
<feature type="transmembrane region" description="Helical" evidence="6">
    <location>
        <begin position="112"/>
        <end position="132"/>
    </location>
</feature>
<sequence>MTGCCDENDAHLQQMRSQQARMLWMVLAINAAMFLFEFTAGWWAASTALLGDSLDMLGDSLVYGLSLFVVARSARWKAVSAGFKGMVMLIFGLLVLSEAINKVISGHTPQPTIMAVVGMLALAANVLCLLLLTRHRDDDVNMQSSWICSRNDLFANTGVILAAGLVALTGSIWPDIIVGAAIATLFLYSAFGVLREARLSFASSTPPEESPAR</sequence>
<keyword evidence="2 6" id="KW-0812">Transmembrane</keyword>
<comment type="caution">
    <text evidence="8">The sequence shown here is derived from an EMBL/GenBank/DDBJ whole genome shotgun (WGS) entry which is preliminary data.</text>
</comment>
<dbReference type="InterPro" id="IPR058533">
    <property type="entry name" value="Cation_efflux_TM"/>
</dbReference>
<evidence type="ECO:0000313" key="9">
    <source>
        <dbReference type="Proteomes" id="UP000285123"/>
    </source>
</evidence>
<dbReference type="RefSeq" id="WP_123592599.1">
    <property type="nucleotide sequence ID" value="NZ_AYKF01000143.1"/>
</dbReference>
<feature type="transmembrane region" description="Helical" evidence="6">
    <location>
        <begin position="22"/>
        <end position="44"/>
    </location>
</feature>
<feature type="domain" description="Cation efflux protein transmembrane" evidence="7">
    <location>
        <begin position="23"/>
        <end position="199"/>
    </location>
</feature>
<dbReference type="OrthoDB" id="9799649at2"/>
<dbReference type="PANTHER" id="PTHR11562">
    <property type="entry name" value="CATION EFFLUX PROTEIN/ ZINC TRANSPORTER"/>
    <property type="match status" value="1"/>
</dbReference>
<dbReference type="InterPro" id="IPR050681">
    <property type="entry name" value="CDF/SLC30A"/>
</dbReference>
<gene>
    <name evidence="8" type="ORF">SAHL_17105</name>
</gene>
<proteinExistence type="predicted"/>
<comment type="subcellular location">
    <subcellularLocation>
        <location evidence="1">Membrane</location>
        <topology evidence="1">Multi-pass membrane protein</topology>
    </subcellularLocation>
</comment>
<feature type="transmembrane region" description="Helical" evidence="6">
    <location>
        <begin position="176"/>
        <end position="194"/>
    </location>
</feature>
<dbReference type="SUPFAM" id="SSF161111">
    <property type="entry name" value="Cation efflux protein transmembrane domain-like"/>
    <property type="match status" value="1"/>
</dbReference>
<dbReference type="InterPro" id="IPR002524">
    <property type="entry name" value="Cation_efflux"/>
</dbReference>
<accession>A0A423PDK7</accession>
<evidence type="ECO:0000256" key="5">
    <source>
        <dbReference type="ARBA" id="ARBA00023136"/>
    </source>
</evidence>
<dbReference type="Gene3D" id="1.20.1510.10">
    <property type="entry name" value="Cation efflux protein transmembrane domain"/>
    <property type="match status" value="1"/>
</dbReference>
<evidence type="ECO:0000259" key="7">
    <source>
        <dbReference type="Pfam" id="PF01545"/>
    </source>
</evidence>
<dbReference type="AlphaFoldDB" id="A0A423PDK7"/>
<dbReference type="GO" id="GO:0005385">
    <property type="term" value="F:zinc ion transmembrane transporter activity"/>
    <property type="evidence" value="ECO:0007669"/>
    <property type="project" value="TreeGrafter"/>
</dbReference>
<feature type="transmembrane region" description="Helical" evidence="6">
    <location>
        <begin position="56"/>
        <end position="74"/>
    </location>
</feature>
<keyword evidence="5 6" id="KW-0472">Membrane</keyword>
<feature type="transmembrane region" description="Helical" evidence="6">
    <location>
        <begin position="153"/>
        <end position="170"/>
    </location>
</feature>
<dbReference type="EMBL" id="AYKF01000143">
    <property type="protein sequence ID" value="ROO23122.1"/>
    <property type="molecule type" value="Genomic_DNA"/>
</dbReference>
<keyword evidence="3" id="KW-0862">Zinc</keyword>
<evidence type="ECO:0000256" key="2">
    <source>
        <dbReference type="ARBA" id="ARBA00022692"/>
    </source>
</evidence>
<organism evidence="8 9">
    <name type="scientific">Salinisphaera orenii YIM 95161</name>
    <dbReference type="NCBI Taxonomy" id="1051139"/>
    <lineage>
        <taxon>Bacteria</taxon>
        <taxon>Pseudomonadati</taxon>
        <taxon>Pseudomonadota</taxon>
        <taxon>Gammaproteobacteria</taxon>
        <taxon>Salinisphaerales</taxon>
        <taxon>Salinisphaeraceae</taxon>
        <taxon>Salinisphaera</taxon>
    </lineage>
</organism>
<dbReference type="Proteomes" id="UP000285123">
    <property type="component" value="Unassembled WGS sequence"/>
</dbReference>